<dbReference type="EMBL" id="BNEA01000015">
    <property type="protein sequence ID" value="GHI54255.1"/>
    <property type="molecule type" value="Genomic_DNA"/>
</dbReference>
<protein>
    <submittedName>
        <fullName evidence="8">Aminopeptidase</fullName>
    </submittedName>
</protein>
<dbReference type="PANTHER" id="PTHR46383">
    <property type="entry name" value="ASPARTATE AMINOTRANSFERASE"/>
    <property type="match status" value="1"/>
</dbReference>
<evidence type="ECO:0000256" key="6">
    <source>
        <dbReference type="SAM" id="MobiDB-lite"/>
    </source>
</evidence>
<keyword evidence="5" id="KW-0663">Pyridoxal phosphate</keyword>
<evidence type="ECO:0000256" key="4">
    <source>
        <dbReference type="ARBA" id="ARBA00022679"/>
    </source>
</evidence>
<feature type="compositionally biased region" description="Basic and acidic residues" evidence="6">
    <location>
        <begin position="1"/>
        <end position="14"/>
    </location>
</feature>
<keyword evidence="8" id="KW-0645">Protease</keyword>
<dbReference type="GO" id="GO:0004177">
    <property type="term" value="F:aminopeptidase activity"/>
    <property type="evidence" value="ECO:0007669"/>
    <property type="project" value="UniProtKB-KW"/>
</dbReference>
<dbReference type="InterPro" id="IPR015421">
    <property type="entry name" value="PyrdxlP-dep_Trfase_major"/>
</dbReference>
<keyword evidence="8" id="KW-0031">Aminopeptidase</keyword>
<evidence type="ECO:0000313" key="9">
    <source>
        <dbReference type="Proteomes" id="UP000646738"/>
    </source>
</evidence>
<keyword evidence="9" id="KW-1185">Reference proteome</keyword>
<accession>A0ABQ3REI7</accession>
<evidence type="ECO:0000256" key="2">
    <source>
        <dbReference type="ARBA" id="ARBA00007441"/>
    </source>
</evidence>
<keyword evidence="4" id="KW-0808">Transferase</keyword>
<evidence type="ECO:0000259" key="7">
    <source>
        <dbReference type="Pfam" id="PF00155"/>
    </source>
</evidence>
<dbReference type="PANTHER" id="PTHR46383:SF1">
    <property type="entry name" value="ASPARTATE AMINOTRANSFERASE"/>
    <property type="match status" value="1"/>
</dbReference>
<gene>
    <name evidence="8" type="ORF">Srubr_41010</name>
</gene>
<evidence type="ECO:0000256" key="5">
    <source>
        <dbReference type="ARBA" id="ARBA00022898"/>
    </source>
</evidence>
<evidence type="ECO:0000313" key="8">
    <source>
        <dbReference type="EMBL" id="GHI54255.1"/>
    </source>
</evidence>
<name>A0ABQ3REI7_STRRR</name>
<proteinExistence type="inferred from homology"/>
<reference evidence="9" key="1">
    <citation type="submission" date="2023-07" db="EMBL/GenBank/DDBJ databases">
        <title>Whole genome shotgun sequence of Streptomyces achromogenes subsp. rubradiris NBRC 14000.</title>
        <authorList>
            <person name="Komaki H."/>
            <person name="Tamura T."/>
        </authorList>
    </citation>
    <scope>NUCLEOTIDE SEQUENCE [LARGE SCALE GENOMIC DNA]</scope>
    <source>
        <strain evidence="9">NBRC 14000</strain>
    </source>
</reference>
<organism evidence="8 9">
    <name type="scientific">Streptomyces rubradiris</name>
    <name type="common">Streptomyces achromogenes subsp. rubradiris</name>
    <dbReference type="NCBI Taxonomy" id="285531"/>
    <lineage>
        <taxon>Bacteria</taxon>
        <taxon>Bacillati</taxon>
        <taxon>Actinomycetota</taxon>
        <taxon>Actinomycetes</taxon>
        <taxon>Kitasatosporales</taxon>
        <taxon>Streptomycetaceae</taxon>
        <taxon>Streptomyces</taxon>
    </lineage>
</organism>
<feature type="domain" description="Aminotransferase class I/classII large" evidence="7">
    <location>
        <begin position="208"/>
        <end position="495"/>
    </location>
</feature>
<dbReference type="InterPro" id="IPR004839">
    <property type="entry name" value="Aminotransferase_I/II_large"/>
</dbReference>
<dbReference type="Gene3D" id="3.40.640.10">
    <property type="entry name" value="Type I PLP-dependent aspartate aminotransferase-like (Major domain)"/>
    <property type="match status" value="1"/>
</dbReference>
<dbReference type="Proteomes" id="UP000646738">
    <property type="component" value="Unassembled WGS sequence"/>
</dbReference>
<dbReference type="SUPFAM" id="SSF53383">
    <property type="entry name" value="PLP-dependent transferases"/>
    <property type="match status" value="1"/>
</dbReference>
<sequence length="592" mass="61635">MRRTDPDRDRRDGHGPVPGTENRGAARGGEDHGADHGRAPRGPVPRGEDRGPVHPRAADPGPAPRGNDQEPVPCGEGHGSAPRRDGHGPAPGTENRGAARGGEDHGAAHGREPRGPVPRGEDRGPVHPREADPALRGNDQEPVPCGEGHGSAHHRDGHGPGRHGRGSVPRRDGHVPAHPREDHGPVRYGPPLPADGLPVLPELSAVVAAAAGRADAQPVGGAPALLEAACGYWTRRGLSCVPDRVAAGPGAPALLLAITAALAGDGADILVPRPCAAWWAPYARLLGRPVFHVPTPAESGGVPDPYALLETVRRVRAEGGDPRLLVLSVADDPTATVAPPELLHETVEAATAEGLHLVSDETWRDTLHAPRETVLLSPAEMWPDEVTVVTDLAGALLPAGWPAAVARFPATGAGRRLHARVLDVLTALGARLAVPVAAAACYALDEPPPVTERREATVRLHARVAAAAHAAVVAAGALARPPQAGRHLYADLAPLREPLAAQGAGDAQDLEDLLTARLGMPAPGGHRFGDDLGALRVRLATGPLLGGTDEERTESLASPAPLELPHVQRALVSLRSAFDDLRDDAQRWEHPR</sequence>
<keyword evidence="3" id="KW-0032">Aminotransferase</keyword>
<comment type="cofactor">
    <cofactor evidence="1">
        <name>pyridoxal 5'-phosphate</name>
        <dbReference type="ChEBI" id="CHEBI:597326"/>
    </cofactor>
</comment>
<evidence type="ECO:0000256" key="1">
    <source>
        <dbReference type="ARBA" id="ARBA00001933"/>
    </source>
</evidence>
<feature type="compositionally biased region" description="Basic and acidic residues" evidence="6">
    <location>
        <begin position="101"/>
        <end position="133"/>
    </location>
</feature>
<feature type="compositionally biased region" description="Basic and acidic residues" evidence="6">
    <location>
        <begin position="169"/>
        <end position="185"/>
    </location>
</feature>
<evidence type="ECO:0000256" key="3">
    <source>
        <dbReference type="ARBA" id="ARBA00022576"/>
    </source>
</evidence>
<feature type="compositionally biased region" description="Basic and acidic residues" evidence="6">
    <location>
        <begin position="28"/>
        <end position="38"/>
    </location>
</feature>
<comment type="caution">
    <text evidence="8">The sequence shown here is derived from an EMBL/GenBank/DDBJ whole genome shotgun (WGS) entry which is preliminary data.</text>
</comment>
<keyword evidence="8" id="KW-0378">Hydrolase</keyword>
<dbReference type="Pfam" id="PF00155">
    <property type="entry name" value="Aminotran_1_2"/>
    <property type="match status" value="1"/>
</dbReference>
<dbReference type="InterPro" id="IPR050596">
    <property type="entry name" value="AspAT/PAT-like"/>
</dbReference>
<comment type="similarity">
    <text evidence="2">Belongs to the class-I pyridoxal-phosphate-dependent aminotransferase family.</text>
</comment>
<dbReference type="InterPro" id="IPR015424">
    <property type="entry name" value="PyrdxlP-dep_Trfase"/>
</dbReference>
<feature type="region of interest" description="Disordered" evidence="6">
    <location>
        <begin position="1"/>
        <end position="193"/>
    </location>
</feature>